<accession>R9P726</accession>
<dbReference type="AlphaFoldDB" id="R9P726"/>
<dbReference type="GeneID" id="24110069"/>
<evidence type="ECO:0000313" key="1">
    <source>
        <dbReference type="EMBL" id="GAC97203.1"/>
    </source>
</evidence>
<dbReference type="OrthoDB" id="88410at2759"/>
<reference evidence="2" key="1">
    <citation type="journal article" date="2013" name="Genome Announc.">
        <title>Draft genome sequence of the basidiomycetous yeast-like fungus Pseudozyma hubeiensis SY62, which produces an abundant amount of the biosurfactant mannosylerythritol lipids.</title>
        <authorList>
            <person name="Konishi M."/>
            <person name="Hatada Y."/>
            <person name="Horiuchi J."/>
        </authorList>
    </citation>
    <scope>NUCLEOTIDE SEQUENCE [LARGE SCALE GENOMIC DNA]</scope>
    <source>
        <strain evidence="2">SY62</strain>
    </source>
</reference>
<protein>
    <submittedName>
        <fullName evidence="1">Uncharacterized protein</fullName>
    </submittedName>
</protein>
<evidence type="ECO:0000313" key="2">
    <source>
        <dbReference type="Proteomes" id="UP000014071"/>
    </source>
</evidence>
<sequence length="133" mass="14448">MSALPKFFRAFAEISDIALGLRTVLVEARAACTRLRLSHESNDILSPFLFCVLPSLSQPPSSRNHAFLIYIKSSMAAQSIQPTGAGAAEKMVNSCMAVTCDKCGKTTWRGCGRHIDAVFANVPPEQRCTCPRS</sequence>
<dbReference type="PANTHER" id="PTHR34724:SF2">
    <property type="entry name" value="OS12G0596101 PROTEIN"/>
    <property type="match status" value="1"/>
</dbReference>
<dbReference type="Proteomes" id="UP000014071">
    <property type="component" value="Unassembled WGS sequence"/>
</dbReference>
<dbReference type="HOGENOM" id="CLU_1907615_0_0_1"/>
<dbReference type="EMBL" id="DF238808">
    <property type="protein sequence ID" value="GAC97203.1"/>
    <property type="molecule type" value="Genomic_DNA"/>
</dbReference>
<proteinExistence type="predicted"/>
<dbReference type="RefSeq" id="XP_012190790.1">
    <property type="nucleotide sequence ID" value="XM_012335400.1"/>
</dbReference>
<dbReference type="eggNOG" id="ENOG502SCRY">
    <property type="taxonomic scope" value="Eukaryota"/>
</dbReference>
<gene>
    <name evidence="1" type="ORF">PHSY_004788</name>
</gene>
<keyword evidence="2" id="KW-1185">Reference proteome</keyword>
<name>R9P726_PSEHS</name>
<organism evidence="1 2">
    <name type="scientific">Pseudozyma hubeiensis (strain SY62)</name>
    <name type="common">Yeast</name>
    <dbReference type="NCBI Taxonomy" id="1305764"/>
    <lineage>
        <taxon>Eukaryota</taxon>
        <taxon>Fungi</taxon>
        <taxon>Dikarya</taxon>
        <taxon>Basidiomycota</taxon>
        <taxon>Ustilaginomycotina</taxon>
        <taxon>Ustilaginomycetes</taxon>
        <taxon>Ustilaginales</taxon>
        <taxon>Ustilaginaceae</taxon>
        <taxon>Pseudozyma</taxon>
    </lineage>
</organism>
<dbReference type="PANTHER" id="PTHR34724">
    <property type="entry name" value="OS12G0596101 PROTEIN"/>
    <property type="match status" value="1"/>
</dbReference>